<keyword evidence="5 7" id="KW-1133">Transmembrane helix</keyword>
<evidence type="ECO:0000256" key="3">
    <source>
        <dbReference type="ARBA" id="ARBA00022475"/>
    </source>
</evidence>
<gene>
    <name evidence="9" type="ORF">ACFSCX_13195</name>
</gene>
<dbReference type="InterPro" id="IPR020846">
    <property type="entry name" value="MFS_dom"/>
</dbReference>
<keyword evidence="3" id="KW-1003">Cell membrane</keyword>
<comment type="caution">
    <text evidence="9">The sequence shown here is derived from an EMBL/GenBank/DDBJ whole genome shotgun (WGS) entry which is preliminary data.</text>
</comment>
<protein>
    <submittedName>
        <fullName evidence="9">MFS transporter</fullName>
    </submittedName>
</protein>
<feature type="transmembrane region" description="Helical" evidence="7">
    <location>
        <begin position="330"/>
        <end position="348"/>
    </location>
</feature>
<accession>A0ABW4LQQ2</accession>
<evidence type="ECO:0000256" key="4">
    <source>
        <dbReference type="ARBA" id="ARBA00022692"/>
    </source>
</evidence>
<evidence type="ECO:0000256" key="7">
    <source>
        <dbReference type="SAM" id="Phobius"/>
    </source>
</evidence>
<dbReference type="PANTHER" id="PTHR23517">
    <property type="entry name" value="RESISTANCE PROTEIN MDTM, PUTATIVE-RELATED-RELATED"/>
    <property type="match status" value="1"/>
</dbReference>
<reference evidence="10" key="1">
    <citation type="journal article" date="2019" name="Int. J. Syst. Evol. Microbiol.">
        <title>The Global Catalogue of Microorganisms (GCM) 10K type strain sequencing project: providing services to taxonomists for standard genome sequencing and annotation.</title>
        <authorList>
            <consortium name="The Broad Institute Genomics Platform"/>
            <consortium name="The Broad Institute Genome Sequencing Center for Infectious Disease"/>
            <person name="Wu L."/>
            <person name="Ma J."/>
        </authorList>
    </citation>
    <scope>NUCLEOTIDE SEQUENCE [LARGE SCALE GENOMIC DNA]</scope>
    <source>
        <strain evidence="10">CCUG 49339</strain>
    </source>
</reference>
<name>A0ABW4LQQ2_9BACI</name>
<dbReference type="InterPro" id="IPR011701">
    <property type="entry name" value="MFS"/>
</dbReference>
<keyword evidence="10" id="KW-1185">Reference proteome</keyword>
<feature type="transmembrane region" description="Helical" evidence="7">
    <location>
        <begin position="74"/>
        <end position="92"/>
    </location>
</feature>
<evidence type="ECO:0000313" key="9">
    <source>
        <dbReference type="EMBL" id="MFD1737509.1"/>
    </source>
</evidence>
<feature type="transmembrane region" description="Helical" evidence="7">
    <location>
        <begin position="12"/>
        <end position="33"/>
    </location>
</feature>
<evidence type="ECO:0000256" key="6">
    <source>
        <dbReference type="ARBA" id="ARBA00023136"/>
    </source>
</evidence>
<evidence type="ECO:0000313" key="10">
    <source>
        <dbReference type="Proteomes" id="UP001597214"/>
    </source>
</evidence>
<dbReference type="PANTHER" id="PTHR23517:SF3">
    <property type="entry name" value="INTEGRAL MEMBRANE TRANSPORT PROTEIN"/>
    <property type="match status" value="1"/>
</dbReference>
<feature type="transmembrane region" description="Helical" evidence="7">
    <location>
        <begin position="39"/>
        <end position="62"/>
    </location>
</feature>
<organism evidence="9 10">
    <name type="scientific">Bacillus salitolerans</name>
    <dbReference type="NCBI Taxonomy" id="1437434"/>
    <lineage>
        <taxon>Bacteria</taxon>
        <taxon>Bacillati</taxon>
        <taxon>Bacillota</taxon>
        <taxon>Bacilli</taxon>
        <taxon>Bacillales</taxon>
        <taxon>Bacillaceae</taxon>
        <taxon>Bacillus</taxon>
    </lineage>
</organism>
<keyword evidence="2" id="KW-0813">Transport</keyword>
<dbReference type="PROSITE" id="PS50850">
    <property type="entry name" value="MFS"/>
    <property type="match status" value="1"/>
</dbReference>
<dbReference type="Gene3D" id="1.20.1250.20">
    <property type="entry name" value="MFS general substrate transporter like domains"/>
    <property type="match status" value="1"/>
</dbReference>
<sequence length="428" mass="47775">MTIFSFNKTIQIRLGLQFLTMMASMSVTPYLIVYFSSKLGTVVTGFMFLGVMTASVIGTFAGGYLSDRNGRKKVIIWAELFVFVCFLFVAFVNSPWVSLPYITFLLFVIIHFFTGMAGPAYQALIIDESNPINRRSIYTFSYWLNNLAVATGGIIGAFLFMNYHFILFLVVSFITFLSLLITVFFIKESYVPLNVEKLTGLNGYPSMTKSKLTPLFNMYKDVLTNKEFAALAFANLLIVSVEEQLTNFIGIRLSKELSDPVPLFPILSLEVDGINLLGILKTENTVLVVCLTIVVSVLLKKWKDRSVLLSGIVLYFLGFTIISFHQVPFILLIAMAIATIGELMHIPVKQTLLANMVPDHARSSYMAVFGQMTILGATSAGFFIIISSILPPFVISFLFVLMGTVTLRIFYKLTSSKETNQNHSLALD</sequence>
<keyword evidence="4 7" id="KW-0812">Transmembrane</keyword>
<feature type="transmembrane region" description="Helical" evidence="7">
    <location>
        <begin position="393"/>
        <end position="411"/>
    </location>
</feature>
<evidence type="ECO:0000256" key="2">
    <source>
        <dbReference type="ARBA" id="ARBA00022448"/>
    </source>
</evidence>
<keyword evidence="6 7" id="KW-0472">Membrane</keyword>
<comment type="subcellular location">
    <subcellularLocation>
        <location evidence="1">Cell membrane</location>
        <topology evidence="1">Multi-pass membrane protein</topology>
    </subcellularLocation>
</comment>
<dbReference type="Pfam" id="PF07690">
    <property type="entry name" value="MFS_1"/>
    <property type="match status" value="2"/>
</dbReference>
<feature type="transmembrane region" description="Helical" evidence="7">
    <location>
        <begin position="306"/>
        <end position="324"/>
    </location>
</feature>
<dbReference type="EMBL" id="JBHUEM010000020">
    <property type="protein sequence ID" value="MFD1737509.1"/>
    <property type="molecule type" value="Genomic_DNA"/>
</dbReference>
<dbReference type="InterPro" id="IPR050171">
    <property type="entry name" value="MFS_Transporters"/>
</dbReference>
<dbReference type="InterPro" id="IPR036259">
    <property type="entry name" value="MFS_trans_sf"/>
</dbReference>
<dbReference type="RefSeq" id="WP_377928712.1">
    <property type="nucleotide sequence ID" value="NZ_JBHUEM010000020.1"/>
</dbReference>
<dbReference type="Proteomes" id="UP001597214">
    <property type="component" value="Unassembled WGS sequence"/>
</dbReference>
<evidence type="ECO:0000256" key="5">
    <source>
        <dbReference type="ARBA" id="ARBA00022989"/>
    </source>
</evidence>
<evidence type="ECO:0000259" key="8">
    <source>
        <dbReference type="PROSITE" id="PS50850"/>
    </source>
</evidence>
<evidence type="ECO:0000256" key="1">
    <source>
        <dbReference type="ARBA" id="ARBA00004651"/>
    </source>
</evidence>
<feature type="domain" description="Major facilitator superfamily (MFS) profile" evidence="8">
    <location>
        <begin position="1"/>
        <end position="415"/>
    </location>
</feature>
<feature type="transmembrane region" description="Helical" evidence="7">
    <location>
        <begin position="98"/>
        <end position="121"/>
    </location>
</feature>
<feature type="transmembrane region" description="Helical" evidence="7">
    <location>
        <begin position="368"/>
        <end position="387"/>
    </location>
</feature>
<feature type="transmembrane region" description="Helical" evidence="7">
    <location>
        <begin position="142"/>
        <end position="160"/>
    </location>
</feature>
<proteinExistence type="predicted"/>
<feature type="transmembrane region" description="Helical" evidence="7">
    <location>
        <begin position="166"/>
        <end position="186"/>
    </location>
</feature>
<dbReference type="SUPFAM" id="SSF103473">
    <property type="entry name" value="MFS general substrate transporter"/>
    <property type="match status" value="1"/>
</dbReference>